<dbReference type="GO" id="GO:0016301">
    <property type="term" value="F:kinase activity"/>
    <property type="evidence" value="ECO:0007669"/>
    <property type="project" value="UniProtKB-KW"/>
</dbReference>
<keyword evidence="1" id="KW-0808">Transferase</keyword>
<proteinExistence type="predicted"/>
<dbReference type="RefSeq" id="WP_281395004.1">
    <property type="nucleotide sequence ID" value="NZ_JACCCO010000001.1"/>
</dbReference>
<dbReference type="Proteomes" id="UP000576393">
    <property type="component" value="Unassembled WGS sequence"/>
</dbReference>
<accession>A0A852URU1</accession>
<dbReference type="EMBL" id="JACCCO010000001">
    <property type="protein sequence ID" value="NYF38003.1"/>
    <property type="molecule type" value="Genomic_DNA"/>
</dbReference>
<comment type="caution">
    <text evidence="1">The sequence shown here is derived from an EMBL/GenBank/DDBJ whole genome shotgun (WGS) entry which is preliminary data.</text>
</comment>
<gene>
    <name evidence="1" type="ORF">HDA43_000162</name>
</gene>
<evidence type="ECO:0000313" key="2">
    <source>
        <dbReference type="Proteomes" id="UP000576393"/>
    </source>
</evidence>
<protein>
    <submittedName>
        <fullName evidence="1">Thiamine kinase-like enzyme</fullName>
    </submittedName>
</protein>
<dbReference type="AlphaFoldDB" id="A0A852URU1"/>
<reference evidence="1 2" key="1">
    <citation type="submission" date="2020-07" db="EMBL/GenBank/DDBJ databases">
        <title>Sequencing the genomes of 1000 actinobacteria strains.</title>
        <authorList>
            <person name="Klenk H.-P."/>
        </authorList>
    </citation>
    <scope>NUCLEOTIDE SEQUENCE [LARGE SCALE GENOMIC DNA]</scope>
    <source>
        <strain evidence="1 2">DSM 45763</strain>
    </source>
</reference>
<keyword evidence="1" id="KW-0418">Kinase</keyword>
<evidence type="ECO:0000313" key="1">
    <source>
        <dbReference type="EMBL" id="NYF38003.1"/>
    </source>
</evidence>
<keyword evidence="2" id="KW-1185">Reference proteome</keyword>
<sequence length="40" mass="4533">MEPDHPPDAEELVCHNDAAPWNLVRSPRGRVLIDRDAALR</sequence>
<name>A0A852URU1_9ACTN</name>
<organism evidence="1 2">
    <name type="scientific">Streptosporangium sandarakinum</name>
    <dbReference type="NCBI Taxonomy" id="1260955"/>
    <lineage>
        <taxon>Bacteria</taxon>
        <taxon>Bacillati</taxon>
        <taxon>Actinomycetota</taxon>
        <taxon>Actinomycetes</taxon>
        <taxon>Streptosporangiales</taxon>
        <taxon>Streptosporangiaceae</taxon>
        <taxon>Streptosporangium</taxon>
    </lineage>
</organism>